<protein>
    <recommendedName>
        <fullName evidence="10">Cyclin-like domain-containing protein</fullName>
    </recommendedName>
</protein>
<keyword evidence="3" id="KW-0732">Signal</keyword>
<feature type="domain" description="Cyclin-like" evidence="10">
    <location>
        <begin position="156"/>
        <end position="237"/>
    </location>
</feature>
<dbReference type="Pfam" id="PF17766">
    <property type="entry name" value="fn3_6"/>
    <property type="match status" value="1"/>
</dbReference>
<dbReference type="SUPFAM" id="SSF47954">
    <property type="entry name" value="Cyclin-like"/>
    <property type="match status" value="2"/>
</dbReference>
<dbReference type="Pfam" id="PF00082">
    <property type="entry name" value="Peptidase_S8"/>
    <property type="match status" value="1"/>
</dbReference>
<dbReference type="Proteomes" id="UP000323000">
    <property type="component" value="Chromosome 3"/>
</dbReference>
<dbReference type="InterPro" id="IPR013763">
    <property type="entry name" value="Cyclin-like_dom"/>
</dbReference>
<feature type="active site" description="Charge relay system" evidence="7 8">
    <location>
        <position position="696"/>
    </location>
</feature>
<feature type="compositionally biased region" description="Basic and acidic residues" evidence="9">
    <location>
        <begin position="528"/>
        <end position="552"/>
    </location>
</feature>
<keyword evidence="6" id="KW-0010">Activator</keyword>
<dbReference type="InterPro" id="IPR036915">
    <property type="entry name" value="Cyclin-like_sf"/>
</dbReference>
<dbReference type="InterPro" id="IPR011665">
    <property type="entry name" value="BRF1_TBP-bd_dom"/>
</dbReference>
<dbReference type="Pfam" id="PF07741">
    <property type="entry name" value="BRF1"/>
    <property type="match status" value="1"/>
</dbReference>
<dbReference type="InterPro" id="IPR034197">
    <property type="entry name" value="Peptidases_S8_3"/>
</dbReference>
<dbReference type="FunFam" id="1.10.472.10:FF:000066">
    <property type="entry name" value="Transcription factor IIIB subunit"/>
    <property type="match status" value="1"/>
</dbReference>
<feature type="active site" description="Charge relay system" evidence="7 8">
    <location>
        <position position="755"/>
    </location>
</feature>
<feature type="region of interest" description="Disordered" evidence="9">
    <location>
        <begin position="470"/>
        <end position="490"/>
    </location>
</feature>
<dbReference type="CDD" id="cd20554">
    <property type="entry name" value="CYCLIN_TFIIIB90_rpt2"/>
    <property type="match status" value="1"/>
</dbReference>
<feature type="region of interest" description="Disordered" evidence="9">
    <location>
        <begin position="528"/>
        <end position="575"/>
    </location>
</feature>
<evidence type="ECO:0000256" key="6">
    <source>
        <dbReference type="ARBA" id="ARBA00023159"/>
    </source>
</evidence>
<feature type="region of interest" description="Disordered" evidence="9">
    <location>
        <begin position="741"/>
        <end position="762"/>
    </location>
</feature>
<feature type="compositionally biased region" description="Acidic residues" evidence="9">
    <location>
        <begin position="553"/>
        <end position="570"/>
    </location>
</feature>
<evidence type="ECO:0000256" key="3">
    <source>
        <dbReference type="ARBA" id="ARBA00022729"/>
    </source>
</evidence>
<dbReference type="SMART" id="SM00385">
    <property type="entry name" value="CYCLIN"/>
    <property type="match status" value="1"/>
</dbReference>
<evidence type="ECO:0000256" key="7">
    <source>
        <dbReference type="PIRSR" id="PIRSR615500-1"/>
    </source>
</evidence>
<evidence type="ECO:0000256" key="5">
    <source>
        <dbReference type="ARBA" id="ARBA00022825"/>
    </source>
</evidence>
<dbReference type="Gene3D" id="1.20.5.650">
    <property type="entry name" value="Single helix bin"/>
    <property type="match status" value="1"/>
</dbReference>
<reference evidence="12" key="1">
    <citation type="journal article" date="2019" name="Gigascience">
        <title>De novo genome assembly of the endangered Acer yangbiense, a plant species with extremely small populations endemic to Yunnan Province, China.</title>
        <authorList>
            <person name="Yang J."/>
            <person name="Wariss H.M."/>
            <person name="Tao L."/>
            <person name="Zhang R."/>
            <person name="Yun Q."/>
            <person name="Hollingsworth P."/>
            <person name="Dao Z."/>
            <person name="Luo G."/>
            <person name="Guo H."/>
            <person name="Ma Y."/>
            <person name="Sun W."/>
        </authorList>
    </citation>
    <scope>NUCLEOTIDE SEQUENCE [LARGE SCALE GENOMIC DNA]</scope>
    <source>
        <strain evidence="12">cv. Malutang</strain>
    </source>
</reference>
<proteinExistence type="inferred from homology"/>
<keyword evidence="2 8" id="KW-0645">Protease</keyword>
<dbReference type="PRINTS" id="PR00723">
    <property type="entry name" value="SUBTILISIN"/>
</dbReference>
<dbReference type="Gene3D" id="2.60.40.2310">
    <property type="match status" value="1"/>
</dbReference>
<feature type="compositionally biased region" description="Acidic residues" evidence="9">
    <location>
        <begin position="385"/>
        <end position="402"/>
    </location>
</feature>
<dbReference type="CDD" id="cd04852">
    <property type="entry name" value="Peptidases_S8_3"/>
    <property type="match status" value="1"/>
</dbReference>
<evidence type="ECO:0000256" key="8">
    <source>
        <dbReference type="PROSITE-ProRule" id="PRU01240"/>
    </source>
</evidence>
<name>A0A5C7I6J2_9ROSI</name>
<dbReference type="InterPro" id="IPR023828">
    <property type="entry name" value="Peptidase_S8_Ser-AS"/>
</dbReference>
<dbReference type="Pfam" id="PF05922">
    <property type="entry name" value="Inhibitor_I9"/>
    <property type="match status" value="1"/>
</dbReference>
<organism evidence="11 12">
    <name type="scientific">Acer yangbiense</name>
    <dbReference type="NCBI Taxonomy" id="1000413"/>
    <lineage>
        <taxon>Eukaryota</taxon>
        <taxon>Viridiplantae</taxon>
        <taxon>Streptophyta</taxon>
        <taxon>Embryophyta</taxon>
        <taxon>Tracheophyta</taxon>
        <taxon>Spermatophyta</taxon>
        <taxon>Magnoliopsida</taxon>
        <taxon>eudicotyledons</taxon>
        <taxon>Gunneridae</taxon>
        <taxon>Pentapetalae</taxon>
        <taxon>rosids</taxon>
        <taxon>malvids</taxon>
        <taxon>Sapindales</taxon>
        <taxon>Sapindaceae</taxon>
        <taxon>Hippocastanoideae</taxon>
        <taxon>Acereae</taxon>
        <taxon>Acer</taxon>
    </lineage>
</organism>
<dbReference type="PANTHER" id="PTHR10795">
    <property type="entry name" value="PROPROTEIN CONVERTASE SUBTILISIN/KEXIN"/>
    <property type="match status" value="1"/>
</dbReference>
<dbReference type="Pfam" id="PF00382">
    <property type="entry name" value="TFIIB"/>
    <property type="match status" value="2"/>
</dbReference>
<gene>
    <name evidence="11" type="ORF">EZV62_006438</name>
</gene>
<dbReference type="InterPro" id="IPR000209">
    <property type="entry name" value="Peptidase_S8/S53_dom"/>
</dbReference>
<feature type="compositionally biased region" description="Polar residues" evidence="9">
    <location>
        <begin position="345"/>
        <end position="354"/>
    </location>
</feature>
<dbReference type="InterPro" id="IPR041469">
    <property type="entry name" value="Subtilisin-like_FN3"/>
</dbReference>
<comment type="similarity">
    <text evidence="1 8">Belongs to the peptidase S8 family.</text>
</comment>
<dbReference type="Gene3D" id="3.40.50.200">
    <property type="entry name" value="Peptidase S8/S53 domain"/>
    <property type="match status" value="1"/>
</dbReference>
<feature type="active site" description="Charge relay system" evidence="7 8">
    <location>
        <position position="1078"/>
    </location>
</feature>
<dbReference type="EMBL" id="VAHF01000003">
    <property type="protein sequence ID" value="TXG65163.1"/>
    <property type="molecule type" value="Genomic_DNA"/>
</dbReference>
<evidence type="ECO:0000256" key="1">
    <source>
        <dbReference type="ARBA" id="ARBA00011073"/>
    </source>
</evidence>
<keyword evidence="4 8" id="KW-0378">Hydrolase</keyword>
<sequence length="1285" mass="140322">MPYCKSCAKDVSGHRPYDSQLCCDLCGRVLDFDNLTTDVQFTKNAAGQSQASGSYVRSFQNDYGASRQSITVYEDMRDMKDGLQIDFSDEIVQIARRFYEIALSRNFTKGRRKEVVRASCLYCACRYELGAVYLQLCHALYLADEKDFQKLLDPSIFLPRFTSSLEANRKVCDTARDILASMKRDWMTTGRKPSGLCGAALYISALIHGFKFSKSKIVSIVHVCEATLTKRLVEFENTSSGSLTMEDFTAKKNELQEDSSTKHQNNGSKLSGTNEVLCKHKDSGKPFAYGLCETCYNEFMTISEGLEGGSDPPAFQAAERERVAKKSAEENIHFEIESNIPLVSRNEQVQSQEPENIGKLLGPGAKQPEINEGVYDKSPGAGDDANTETSDESEDNFSDIDDLEVDDYLHNEEEKRYKKIIWEEMNREYLEEQAAKEAAAAAAKEAFEANYKDCPEGLKAAQELAAAVAKSKKEKQQKRNAEARNSGPAATALEATRQMLAKKRLGSKINYDALKDLFVDDSVALESTKKQRTESHADSDDDKLPKSGNREQEPEEAEGNYDDNEGDGGEAYDRGEAYYGNEMDENADETCDNVADDWHELRCLSFHVELSSFKQQDLGISLVSMNLLAENLHIVYMGSLPEGQYSPESTHLNMLQEVVGRSSLENILVRSYRRSFDGFTAKLTDNERQKLASVIDTGIWPESDSFSDEGFGTPPKKWKSACKGGKNFTCNNKIIGARYYNSSTPGDSTRDEEGHGSHTASTAAGNQIKDASFYGLVKGTARGGVPSARIAAYRVCYPDIGCGDADILAAFDDAIADGVDLITISIGGHSALEFNEDSIAIGAFHAMAKGILTVNSAGNDGPVFSSVSSVAPWLFTVAASSTDRLIVDNIILGDGKTIQGSSINSFSLDGRKLPLVHGKEVLSSNCPTKSAEACVFECLDSRKVKGRIIICDTIFGYQGALEAGAAGSILQTSLSKEDAFIFPFPASAVSSKEYNAILSYKNSTKNPQAEILKSEAIKNSTAPVVTKFSSRGPNSLVPEILKPDITAPGLQILAAYSPIASDSSDKRSFKYKILSGTSMACPHVSGVAAYVKTFHPDWSPSAIKSAIMTTAWTMDPSTNSDGEFAYGSGHINPLKAINPGLVYETLKPDYIKLLCSRGISDEVLRSISGDNSTCPKGSEKESPKDLNYPSMSAEVKQDTPFKITFNRTVTNVGFPNSVYKANVTQLQNVSIKVEPAVLSFESLNEKKSFIITVSGSAGKPFLSSSLVWSDGKHSVRSPIVVYYSS</sequence>
<keyword evidence="12" id="KW-1185">Reference proteome</keyword>
<dbReference type="PROSITE" id="PS00138">
    <property type="entry name" value="SUBTILASE_SER"/>
    <property type="match status" value="1"/>
</dbReference>
<dbReference type="OrthoDB" id="511529at2759"/>
<dbReference type="InterPro" id="IPR015500">
    <property type="entry name" value="Peptidase_S8_subtilisin-rel"/>
</dbReference>
<dbReference type="PROSITE" id="PS51892">
    <property type="entry name" value="SUBTILASE"/>
    <property type="match status" value="1"/>
</dbReference>
<dbReference type="InterPro" id="IPR010259">
    <property type="entry name" value="S8pro/Inhibitor_I9"/>
</dbReference>
<evidence type="ECO:0000259" key="10">
    <source>
        <dbReference type="SMART" id="SM00385"/>
    </source>
</evidence>
<dbReference type="Gene3D" id="3.50.30.30">
    <property type="match status" value="1"/>
</dbReference>
<dbReference type="InterPro" id="IPR036852">
    <property type="entry name" value="Peptidase_S8/S53_dom_sf"/>
</dbReference>
<evidence type="ECO:0000256" key="4">
    <source>
        <dbReference type="ARBA" id="ARBA00022801"/>
    </source>
</evidence>
<evidence type="ECO:0000313" key="11">
    <source>
        <dbReference type="EMBL" id="TXG65163.1"/>
    </source>
</evidence>
<evidence type="ECO:0000313" key="12">
    <source>
        <dbReference type="Proteomes" id="UP000323000"/>
    </source>
</evidence>
<dbReference type="GO" id="GO:0006508">
    <property type="term" value="P:proteolysis"/>
    <property type="evidence" value="ECO:0007669"/>
    <property type="project" value="UniProtKB-KW"/>
</dbReference>
<comment type="caution">
    <text evidence="11">The sequence shown here is derived from an EMBL/GenBank/DDBJ whole genome shotgun (WGS) entry which is preliminary data.</text>
</comment>
<keyword evidence="5 8" id="KW-0720">Serine protease</keyword>
<accession>A0A5C7I6J2</accession>
<dbReference type="SUPFAM" id="SSF52743">
    <property type="entry name" value="Subtilisin-like"/>
    <property type="match status" value="1"/>
</dbReference>
<dbReference type="GO" id="GO:0017025">
    <property type="term" value="F:TBP-class protein binding"/>
    <property type="evidence" value="ECO:0007669"/>
    <property type="project" value="InterPro"/>
</dbReference>
<evidence type="ECO:0000256" key="9">
    <source>
        <dbReference type="SAM" id="MobiDB-lite"/>
    </source>
</evidence>
<feature type="region of interest" description="Disordered" evidence="9">
    <location>
        <begin position="343"/>
        <end position="402"/>
    </location>
</feature>
<dbReference type="InterPro" id="IPR045051">
    <property type="entry name" value="SBT"/>
</dbReference>
<evidence type="ECO:0000256" key="2">
    <source>
        <dbReference type="ARBA" id="ARBA00022670"/>
    </source>
</evidence>
<dbReference type="InterPro" id="IPR013150">
    <property type="entry name" value="TFIIB_cyclin"/>
</dbReference>
<dbReference type="Gene3D" id="1.10.472.10">
    <property type="entry name" value="Cyclin-like"/>
    <property type="match status" value="2"/>
</dbReference>
<dbReference type="CDD" id="cd02120">
    <property type="entry name" value="PA_subtilisin_like"/>
    <property type="match status" value="1"/>
</dbReference>
<dbReference type="GO" id="GO:0004252">
    <property type="term" value="F:serine-type endopeptidase activity"/>
    <property type="evidence" value="ECO:0007669"/>
    <property type="project" value="UniProtKB-UniRule"/>
</dbReference>